<organism evidence="2">
    <name type="scientific">hydrothermal vent metagenome</name>
    <dbReference type="NCBI Taxonomy" id="652676"/>
    <lineage>
        <taxon>unclassified sequences</taxon>
        <taxon>metagenomes</taxon>
        <taxon>ecological metagenomes</taxon>
    </lineage>
</organism>
<keyword evidence="2" id="KW-0808">Transferase</keyword>
<dbReference type="EMBL" id="UOEU01000755">
    <property type="protein sequence ID" value="VAW39603.1"/>
    <property type="molecule type" value="Genomic_DNA"/>
</dbReference>
<dbReference type="GO" id="GO:0016740">
    <property type="term" value="F:transferase activity"/>
    <property type="evidence" value="ECO:0007669"/>
    <property type="project" value="UniProtKB-KW"/>
</dbReference>
<gene>
    <name evidence="2" type="ORF">MNBD_CHLOROFLEXI01-2576</name>
</gene>
<evidence type="ECO:0000259" key="1">
    <source>
        <dbReference type="Pfam" id="PF13439"/>
    </source>
</evidence>
<dbReference type="AlphaFoldDB" id="A0A3B0VH23"/>
<protein>
    <submittedName>
        <fullName evidence="2">Glycosyl transferase, group 1</fullName>
    </submittedName>
</protein>
<feature type="non-terminal residue" evidence="2">
    <location>
        <position position="335"/>
    </location>
</feature>
<evidence type="ECO:0000313" key="2">
    <source>
        <dbReference type="EMBL" id="VAW39603.1"/>
    </source>
</evidence>
<name>A0A3B0VH23_9ZZZZ</name>
<dbReference type="Pfam" id="PF13439">
    <property type="entry name" value="Glyco_transf_4"/>
    <property type="match status" value="1"/>
</dbReference>
<proteinExistence type="predicted"/>
<dbReference type="SUPFAM" id="SSF53756">
    <property type="entry name" value="UDP-Glycosyltransferase/glycogen phosphorylase"/>
    <property type="match status" value="1"/>
</dbReference>
<dbReference type="InterPro" id="IPR028098">
    <property type="entry name" value="Glyco_trans_4-like_N"/>
</dbReference>
<feature type="domain" description="Glycosyltransferase subfamily 4-like N-terminal" evidence="1">
    <location>
        <begin position="31"/>
        <end position="206"/>
    </location>
</feature>
<reference evidence="2" key="1">
    <citation type="submission" date="2018-06" db="EMBL/GenBank/DDBJ databases">
        <authorList>
            <person name="Zhirakovskaya E."/>
        </authorList>
    </citation>
    <scope>NUCLEOTIDE SEQUENCE</scope>
</reference>
<sequence>MAHKSPHQQTKSKTARRILVNDRPGHPFEVQLSRKLAERGHTVQHCYGEFFQSPRGALEKTAVDPNNFSIIGIQLNKPFAKYSFFKRMFQEVKYSKLLVTQIKSFQPDIVIFANTPSEAMALVYWRFRHANVRFFFWVQDMYGIAIRKILSKRLSIIGRSIGQFYVRLDKYLLKKSEQIILITDDFRPLLTSWGIDPAKTHVIPNWATLSDLPVRAKANSWAKKHNLADKFCFLYSGTLGMKHNPELLLQLALHYQQDNDVQIVVISEGLGADWLQEQKAAHQLPNLTLLPYQPFADLPDVLGTANVLIAILEPDAGIFSVPSKVLSYLCAKRPL</sequence>
<dbReference type="Gene3D" id="3.40.50.2000">
    <property type="entry name" value="Glycogen Phosphorylase B"/>
    <property type="match status" value="2"/>
</dbReference>
<accession>A0A3B0VH23</accession>